<organism evidence="5 6">
    <name type="scientific">Purpureocillium lilacinum</name>
    <name type="common">Paecilomyces lilacinus</name>
    <dbReference type="NCBI Taxonomy" id="33203"/>
    <lineage>
        <taxon>Eukaryota</taxon>
        <taxon>Fungi</taxon>
        <taxon>Dikarya</taxon>
        <taxon>Ascomycota</taxon>
        <taxon>Pezizomycotina</taxon>
        <taxon>Sordariomycetes</taxon>
        <taxon>Hypocreomycetidae</taxon>
        <taxon>Hypocreales</taxon>
        <taxon>Ophiocordycipitaceae</taxon>
        <taxon>Purpureocillium</taxon>
    </lineage>
</organism>
<dbReference type="ESTHER" id="9hypo-a0a179h6u0">
    <property type="family name" value="Fungal_carboxylesterase_lipase"/>
</dbReference>
<dbReference type="SUPFAM" id="SSF53474">
    <property type="entry name" value="alpha/beta-Hydrolases"/>
    <property type="match status" value="1"/>
</dbReference>
<feature type="domain" description="Carboxylesterase type B" evidence="4">
    <location>
        <begin position="54"/>
        <end position="144"/>
    </location>
</feature>
<dbReference type="Pfam" id="PF00135">
    <property type="entry name" value="COesterase"/>
    <property type="match status" value="2"/>
</dbReference>
<reference evidence="5 6" key="1">
    <citation type="submission" date="2016-02" db="EMBL/GenBank/DDBJ databases">
        <title>Biosynthesis of antibiotic leucinostatins and their inhibition on Phytophthora in bio-control Purpureocillium lilacinum.</title>
        <authorList>
            <person name="Wang G."/>
            <person name="Liu Z."/>
            <person name="Lin R."/>
            <person name="Li E."/>
            <person name="Mao Z."/>
            <person name="Ling J."/>
            <person name="Yin W."/>
            <person name="Xie B."/>
        </authorList>
    </citation>
    <scope>NUCLEOTIDE SEQUENCE [LARGE SCALE GENOMIC DNA]</scope>
    <source>
        <strain evidence="5">PLFJ-1</strain>
    </source>
</reference>
<dbReference type="Gene3D" id="3.40.50.1820">
    <property type="entry name" value="alpha/beta hydrolase"/>
    <property type="match status" value="1"/>
</dbReference>
<dbReference type="PANTHER" id="PTHR11559">
    <property type="entry name" value="CARBOXYLESTERASE"/>
    <property type="match status" value="1"/>
</dbReference>
<dbReference type="EC" id="3.1.1.-" evidence="3"/>
<evidence type="ECO:0000256" key="3">
    <source>
        <dbReference type="RuleBase" id="RU361235"/>
    </source>
</evidence>
<feature type="domain" description="Carboxylesterase type B" evidence="4">
    <location>
        <begin position="199"/>
        <end position="544"/>
    </location>
</feature>
<dbReference type="OMA" id="FTCNTNY"/>
<proteinExistence type="inferred from homology"/>
<dbReference type="EMBL" id="LSBI01000007">
    <property type="protein sequence ID" value="OAQ85149.1"/>
    <property type="molecule type" value="Genomic_DNA"/>
</dbReference>
<protein>
    <recommendedName>
        <fullName evidence="3">Carboxylic ester hydrolase</fullName>
        <ecNumber evidence="3">3.1.1.-</ecNumber>
    </recommendedName>
</protein>
<comment type="similarity">
    <text evidence="1 3">Belongs to the type-B carboxylesterase/lipase family.</text>
</comment>
<evidence type="ECO:0000259" key="4">
    <source>
        <dbReference type="Pfam" id="PF00135"/>
    </source>
</evidence>
<dbReference type="GO" id="GO:0016787">
    <property type="term" value="F:hydrolase activity"/>
    <property type="evidence" value="ECO:0007669"/>
    <property type="project" value="UniProtKB-KW"/>
</dbReference>
<dbReference type="InterPro" id="IPR050309">
    <property type="entry name" value="Type-B_Carboxylest/Lipase"/>
</dbReference>
<feature type="chain" id="PRO_5007950249" description="Carboxylic ester hydrolase" evidence="3">
    <location>
        <begin position="21"/>
        <end position="570"/>
    </location>
</feature>
<dbReference type="PROSITE" id="PS00122">
    <property type="entry name" value="CARBOXYLESTERASE_B_1"/>
    <property type="match status" value="1"/>
</dbReference>
<name>A0A179H6U0_PURLI</name>
<dbReference type="STRING" id="33203.A0A179H6U0"/>
<dbReference type="InterPro" id="IPR029058">
    <property type="entry name" value="AB_hydrolase_fold"/>
</dbReference>
<evidence type="ECO:0000313" key="6">
    <source>
        <dbReference type="Proteomes" id="UP000078340"/>
    </source>
</evidence>
<dbReference type="AlphaFoldDB" id="A0A179H6U0"/>
<sequence length="570" mass="63232">MAVLCTIVSTFLMLSAHVLATAVPPQQAPVVDLDYARYRAAYNVSSHGFIDFETEHVYTFRNIRFADPPLRQHRFQPPRPVSTVDRNVNDGSVGFKCPQAFPRWYLESRAHAAGITTEALRDNLLNDTTMHEDCLFLDVHVPKLLFDSRCGVRSGKGSRHLLLWFGSMAVVTYLVRIETRNARACAHHLLQGQKDSASFNPSGLLATSTSEHGEGVIFVALNYRLGLFGWLNGQGDKDIFPNTALQDQVKKYIHLFGGDPDRVTVFGESAGGGSVMHHITGNRHSTVPFERAIIQSPGWLTSLPVAQIWNQTLSAASTRAGRPITNGTDLVTLDYPTLLRVNSDIVYKSNYGDFGYGPTVDGGYVPAFPGVSLLKGDFDNSVELMLGHNSHESDIFTSPLIDSREKIVTKLRSSIYGITDSAIEHILTVLYPPPRQTDLYTTEYGRAALMLSEYTFVCNTRYLATSFKNATWNYRFEVPPGNHAQDLAYTFHKPGDANVISRLAVQMQTYFTKFAASSNPNEPGSAPKWQQYGKSARIATFGSDGVGTATDDAKNDRCIYWQRGTYTTQQ</sequence>
<dbReference type="Proteomes" id="UP000078340">
    <property type="component" value="Unassembled WGS sequence"/>
</dbReference>
<evidence type="ECO:0000256" key="1">
    <source>
        <dbReference type="ARBA" id="ARBA00005964"/>
    </source>
</evidence>
<feature type="signal peptide" evidence="3">
    <location>
        <begin position="1"/>
        <end position="20"/>
    </location>
</feature>
<evidence type="ECO:0000256" key="2">
    <source>
        <dbReference type="ARBA" id="ARBA00022801"/>
    </source>
</evidence>
<keyword evidence="3" id="KW-0732">Signal</keyword>
<dbReference type="InterPro" id="IPR002018">
    <property type="entry name" value="CarbesteraseB"/>
</dbReference>
<dbReference type="InterPro" id="IPR019826">
    <property type="entry name" value="Carboxylesterase_B_AS"/>
</dbReference>
<evidence type="ECO:0000313" key="5">
    <source>
        <dbReference type="EMBL" id="OAQ85149.1"/>
    </source>
</evidence>
<comment type="caution">
    <text evidence="5">The sequence shown here is derived from an EMBL/GenBank/DDBJ whole genome shotgun (WGS) entry which is preliminary data.</text>
</comment>
<accession>A0A179H6U0</accession>
<gene>
    <name evidence="5" type="ORF">VFPFJ_07537</name>
</gene>
<keyword evidence="2 3" id="KW-0378">Hydrolase</keyword>